<proteinExistence type="predicted"/>
<comment type="caution">
    <text evidence="1">The sequence shown here is derived from an EMBL/GenBank/DDBJ whole genome shotgun (WGS) entry which is preliminary data.</text>
</comment>
<evidence type="ECO:0000313" key="2">
    <source>
        <dbReference type="Proteomes" id="UP001218218"/>
    </source>
</evidence>
<gene>
    <name evidence="1" type="ORF">DFH08DRAFT_947403</name>
</gene>
<dbReference type="EMBL" id="JARIHO010000001">
    <property type="protein sequence ID" value="KAJ7368493.1"/>
    <property type="molecule type" value="Genomic_DNA"/>
</dbReference>
<sequence length="191" mass="21603">MTDKLYIGFAGQGPCCSLLLWSAYTPHPVDALSNTPHGTSIVLHFNANRSKPVLLRARSGADNFFIKFPLIHREIKRDPAFVLLRHETRFYGKHLNQLQDGIYGLFFTKSSWGGYLCCAIFRWFDGYPWDHLQRTQHDVLSVRLTIAAAAQKLHEMGLSHGQLFSGEEHHILYDPAQKMVMTVDFAVSAAG</sequence>
<reference evidence="1" key="1">
    <citation type="submission" date="2023-03" db="EMBL/GenBank/DDBJ databases">
        <title>Massive genome expansion in bonnet fungi (Mycena s.s.) driven by repeated elements and novel gene families across ecological guilds.</title>
        <authorList>
            <consortium name="Lawrence Berkeley National Laboratory"/>
            <person name="Harder C.B."/>
            <person name="Miyauchi S."/>
            <person name="Viragh M."/>
            <person name="Kuo A."/>
            <person name="Thoen E."/>
            <person name="Andreopoulos B."/>
            <person name="Lu D."/>
            <person name="Skrede I."/>
            <person name="Drula E."/>
            <person name="Henrissat B."/>
            <person name="Morin E."/>
            <person name="Kohler A."/>
            <person name="Barry K."/>
            <person name="LaButti K."/>
            <person name="Morin E."/>
            <person name="Salamov A."/>
            <person name="Lipzen A."/>
            <person name="Mereny Z."/>
            <person name="Hegedus B."/>
            <person name="Baldrian P."/>
            <person name="Stursova M."/>
            <person name="Weitz H."/>
            <person name="Taylor A."/>
            <person name="Grigoriev I.V."/>
            <person name="Nagy L.G."/>
            <person name="Martin F."/>
            <person name="Kauserud H."/>
        </authorList>
    </citation>
    <scope>NUCLEOTIDE SEQUENCE</scope>
    <source>
        <strain evidence="1">CBHHK002</strain>
    </source>
</reference>
<accession>A0AAD7AVC9</accession>
<keyword evidence="2" id="KW-1185">Reference proteome</keyword>
<evidence type="ECO:0000313" key="1">
    <source>
        <dbReference type="EMBL" id="KAJ7368493.1"/>
    </source>
</evidence>
<organism evidence="1 2">
    <name type="scientific">Mycena albidolilacea</name>
    <dbReference type="NCBI Taxonomy" id="1033008"/>
    <lineage>
        <taxon>Eukaryota</taxon>
        <taxon>Fungi</taxon>
        <taxon>Dikarya</taxon>
        <taxon>Basidiomycota</taxon>
        <taxon>Agaricomycotina</taxon>
        <taxon>Agaricomycetes</taxon>
        <taxon>Agaricomycetidae</taxon>
        <taxon>Agaricales</taxon>
        <taxon>Marasmiineae</taxon>
        <taxon>Mycenaceae</taxon>
        <taxon>Mycena</taxon>
    </lineage>
</organism>
<dbReference type="Proteomes" id="UP001218218">
    <property type="component" value="Unassembled WGS sequence"/>
</dbReference>
<dbReference type="AlphaFoldDB" id="A0AAD7AVC9"/>
<name>A0AAD7AVC9_9AGAR</name>
<evidence type="ECO:0008006" key="3">
    <source>
        <dbReference type="Google" id="ProtNLM"/>
    </source>
</evidence>
<protein>
    <recommendedName>
        <fullName evidence="3">Protein kinase domain-containing protein</fullName>
    </recommendedName>
</protein>